<gene>
    <name evidence="4" type="ORF">P5673_000074</name>
</gene>
<dbReference type="PANTHER" id="PTHR11001:SF2">
    <property type="entry name" value="MITOCHONDRIAL FISSION PROCESS PROTEIN 1"/>
    <property type="match status" value="1"/>
</dbReference>
<keyword evidence="5" id="KW-1185">Reference proteome</keyword>
<evidence type="ECO:0000256" key="3">
    <source>
        <dbReference type="ARBA" id="ARBA00029631"/>
    </source>
</evidence>
<dbReference type="GO" id="GO:0000266">
    <property type="term" value="P:mitochondrial fission"/>
    <property type="evidence" value="ECO:0007669"/>
    <property type="project" value="TreeGrafter"/>
</dbReference>
<reference evidence="4" key="1">
    <citation type="journal article" date="2023" name="G3 (Bethesda)">
        <title>Whole genome assembly and annotation of the endangered Caribbean coral Acropora cervicornis.</title>
        <authorList>
            <person name="Selwyn J.D."/>
            <person name="Vollmer S.V."/>
        </authorList>
    </citation>
    <scope>NUCLEOTIDE SEQUENCE</scope>
    <source>
        <strain evidence="4">K2</strain>
    </source>
</reference>
<sequence>MVKEEDISTIQAFEDADIFRDTSLRYLGYANEFGEAFRTHIPRLAYFGSYAVASTYCLADSIDKGRQCYQQSYHLNSYLRKRKAAETAVEAAIWQGLASVVIPGFTINRICAVSRFTLKRYVRTMPLGAQLWVTTVIGLSAIPVIIKPIDRLVDHVMDGLIHVSRKLGISHQLDHSHK</sequence>
<dbReference type="InterPro" id="IPR019560">
    <property type="entry name" value="Mitochondrial_18_kDa_protein"/>
</dbReference>
<comment type="caution">
    <text evidence="4">The sequence shown here is derived from an EMBL/GenBank/DDBJ whole genome shotgun (WGS) entry which is preliminary data.</text>
</comment>
<accession>A0AAD9VGU9</accession>
<evidence type="ECO:0000313" key="4">
    <source>
        <dbReference type="EMBL" id="KAK2573964.1"/>
    </source>
</evidence>
<dbReference type="GO" id="GO:0005739">
    <property type="term" value="C:mitochondrion"/>
    <property type="evidence" value="ECO:0007669"/>
    <property type="project" value="TreeGrafter"/>
</dbReference>
<dbReference type="AlphaFoldDB" id="A0AAD9VGU9"/>
<evidence type="ECO:0000256" key="1">
    <source>
        <dbReference type="ARBA" id="ARBA00009224"/>
    </source>
</evidence>
<dbReference type="PANTHER" id="PTHR11001">
    <property type="entry name" value="MITOCHONDRIAL FISSION PROCESS PROTEIN 1"/>
    <property type="match status" value="1"/>
</dbReference>
<dbReference type="Pfam" id="PF10558">
    <property type="entry name" value="MTP18"/>
    <property type="match status" value="1"/>
</dbReference>
<proteinExistence type="inferred from homology"/>
<protein>
    <recommendedName>
        <fullName evidence="2">Mitochondrial fission process protein 1</fullName>
    </recommendedName>
    <alternativeName>
        <fullName evidence="3">Mitochondrial 18 kDa protein</fullName>
    </alternativeName>
</protein>
<evidence type="ECO:0000256" key="2">
    <source>
        <dbReference type="ARBA" id="ARBA00017835"/>
    </source>
</evidence>
<organism evidence="4 5">
    <name type="scientific">Acropora cervicornis</name>
    <name type="common">Staghorn coral</name>
    <dbReference type="NCBI Taxonomy" id="6130"/>
    <lineage>
        <taxon>Eukaryota</taxon>
        <taxon>Metazoa</taxon>
        <taxon>Cnidaria</taxon>
        <taxon>Anthozoa</taxon>
        <taxon>Hexacorallia</taxon>
        <taxon>Scleractinia</taxon>
        <taxon>Astrocoeniina</taxon>
        <taxon>Acroporidae</taxon>
        <taxon>Acropora</taxon>
    </lineage>
</organism>
<dbReference type="EMBL" id="JARQWQ010000001">
    <property type="protein sequence ID" value="KAK2573964.1"/>
    <property type="molecule type" value="Genomic_DNA"/>
</dbReference>
<dbReference type="Proteomes" id="UP001249851">
    <property type="component" value="Unassembled WGS sequence"/>
</dbReference>
<comment type="similarity">
    <text evidence="1">Belongs to the MTFP1 family.</text>
</comment>
<reference evidence="4" key="2">
    <citation type="journal article" date="2023" name="Science">
        <title>Genomic signatures of disease resistance in endangered staghorn corals.</title>
        <authorList>
            <person name="Vollmer S.V."/>
            <person name="Selwyn J.D."/>
            <person name="Despard B.A."/>
            <person name="Roesel C.L."/>
        </authorList>
    </citation>
    <scope>NUCLEOTIDE SEQUENCE</scope>
    <source>
        <strain evidence="4">K2</strain>
    </source>
</reference>
<name>A0AAD9VGU9_ACRCE</name>
<evidence type="ECO:0000313" key="5">
    <source>
        <dbReference type="Proteomes" id="UP001249851"/>
    </source>
</evidence>